<evidence type="ECO:0000256" key="1">
    <source>
        <dbReference type="SAM" id="MobiDB-lite"/>
    </source>
</evidence>
<accession>A0ABW4U4C6</accession>
<evidence type="ECO:0008006" key="4">
    <source>
        <dbReference type="Google" id="ProtNLM"/>
    </source>
</evidence>
<dbReference type="RefSeq" id="WP_379093739.1">
    <property type="nucleotide sequence ID" value="NZ_JBHUGZ010000001.1"/>
</dbReference>
<gene>
    <name evidence="2" type="ORF">ACFSOZ_04090</name>
</gene>
<evidence type="ECO:0000313" key="2">
    <source>
        <dbReference type="EMBL" id="MFD1981871.1"/>
    </source>
</evidence>
<keyword evidence="3" id="KW-1185">Reference proteome</keyword>
<name>A0ABW4U4C6_9HYPH</name>
<dbReference type="EMBL" id="JBHUGZ010000001">
    <property type="protein sequence ID" value="MFD1981871.1"/>
    <property type="molecule type" value="Genomic_DNA"/>
</dbReference>
<evidence type="ECO:0000313" key="3">
    <source>
        <dbReference type="Proteomes" id="UP001597405"/>
    </source>
</evidence>
<sequence length="96" mass="10092">MATYTMSALCELLDNVRIAYGRVSTMAELAVHRSATKVSVETAVGPVELFAPPVTVNGMRPVLGSVPSLGEHDGALRQEFGPPDMVGPKRIGNAAL</sequence>
<feature type="region of interest" description="Disordered" evidence="1">
    <location>
        <begin position="73"/>
        <end position="96"/>
    </location>
</feature>
<dbReference type="SUPFAM" id="SSF89796">
    <property type="entry name" value="CoA-transferase family III (CaiB/BaiF)"/>
    <property type="match status" value="1"/>
</dbReference>
<proteinExistence type="predicted"/>
<dbReference type="InterPro" id="IPR023606">
    <property type="entry name" value="CoA-Trfase_III_dom_1_sf"/>
</dbReference>
<organism evidence="2 3">
    <name type="scientific">Mesorhizobium newzealandense</name>
    <dbReference type="NCBI Taxonomy" id="1300302"/>
    <lineage>
        <taxon>Bacteria</taxon>
        <taxon>Pseudomonadati</taxon>
        <taxon>Pseudomonadota</taxon>
        <taxon>Alphaproteobacteria</taxon>
        <taxon>Hyphomicrobiales</taxon>
        <taxon>Phyllobacteriaceae</taxon>
        <taxon>Mesorhizobium</taxon>
    </lineage>
</organism>
<protein>
    <recommendedName>
        <fullName evidence="4">Flagellum-specific ATP synthase FliI</fullName>
    </recommendedName>
</protein>
<comment type="caution">
    <text evidence="2">The sequence shown here is derived from an EMBL/GenBank/DDBJ whole genome shotgun (WGS) entry which is preliminary data.</text>
</comment>
<reference evidence="3" key="1">
    <citation type="journal article" date="2019" name="Int. J. Syst. Evol. Microbiol.">
        <title>The Global Catalogue of Microorganisms (GCM) 10K type strain sequencing project: providing services to taxonomists for standard genome sequencing and annotation.</title>
        <authorList>
            <consortium name="The Broad Institute Genomics Platform"/>
            <consortium name="The Broad Institute Genome Sequencing Center for Infectious Disease"/>
            <person name="Wu L."/>
            <person name="Ma J."/>
        </authorList>
    </citation>
    <scope>NUCLEOTIDE SEQUENCE [LARGE SCALE GENOMIC DNA]</scope>
    <source>
        <strain evidence="3">CGMCC 1.16225</strain>
    </source>
</reference>
<dbReference type="Proteomes" id="UP001597405">
    <property type="component" value="Unassembled WGS sequence"/>
</dbReference>